<dbReference type="SUPFAM" id="SSF50182">
    <property type="entry name" value="Sm-like ribonucleoproteins"/>
    <property type="match status" value="1"/>
</dbReference>
<dbReference type="InterPro" id="IPR052702">
    <property type="entry name" value="MscS-like_channel"/>
</dbReference>
<feature type="transmembrane region" description="Helical" evidence="7">
    <location>
        <begin position="233"/>
        <end position="251"/>
    </location>
</feature>
<dbReference type="RefSeq" id="WP_273598115.1">
    <property type="nucleotide sequence ID" value="NZ_JAQQXS010000018.1"/>
</dbReference>
<keyword evidence="5 7" id="KW-1133">Transmembrane helix</keyword>
<protein>
    <submittedName>
        <fullName evidence="10">Mechanosensitive ion channel</fullName>
    </submittedName>
</protein>
<evidence type="ECO:0000259" key="9">
    <source>
        <dbReference type="Pfam" id="PF21082"/>
    </source>
</evidence>
<dbReference type="InterPro" id="IPR006685">
    <property type="entry name" value="MscS_channel_2nd"/>
</dbReference>
<evidence type="ECO:0000256" key="7">
    <source>
        <dbReference type="SAM" id="Phobius"/>
    </source>
</evidence>
<dbReference type="Proteomes" id="UP001219862">
    <property type="component" value="Unassembled WGS sequence"/>
</dbReference>
<feature type="transmembrane region" description="Helical" evidence="7">
    <location>
        <begin position="12"/>
        <end position="42"/>
    </location>
</feature>
<dbReference type="PANTHER" id="PTHR30347:SF1">
    <property type="entry name" value="MECHANOSENSITIVE CHANNEL MSCK"/>
    <property type="match status" value="1"/>
</dbReference>
<keyword evidence="6 7" id="KW-0472">Membrane</keyword>
<gene>
    <name evidence="10" type="ORF">PRZ01_17465</name>
</gene>
<feature type="transmembrane region" description="Helical" evidence="7">
    <location>
        <begin position="170"/>
        <end position="187"/>
    </location>
</feature>
<dbReference type="Gene3D" id="1.10.287.1260">
    <property type="match status" value="1"/>
</dbReference>
<dbReference type="InterPro" id="IPR049278">
    <property type="entry name" value="MS_channel_C"/>
</dbReference>
<comment type="similarity">
    <text evidence="2">Belongs to the MscS (TC 1.A.23) family.</text>
</comment>
<evidence type="ECO:0000256" key="6">
    <source>
        <dbReference type="ARBA" id="ARBA00023136"/>
    </source>
</evidence>
<evidence type="ECO:0000313" key="10">
    <source>
        <dbReference type="EMBL" id="MDC8786981.1"/>
    </source>
</evidence>
<name>A0ABT5KYV2_9BURK</name>
<evidence type="ECO:0000259" key="8">
    <source>
        <dbReference type="Pfam" id="PF00924"/>
    </source>
</evidence>
<keyword evidence="11" id="KW-1185">Reference proteome</keyword>
<evidence type="ECO:0000256" key="1">
    <source>
        <dbReference type="ARBA" id="ARBA00004651"/>
    </source>
</evidence>
<evidence type="ECO:0000313" key="11">
    <source>
        <dbReference type="Proteomes" id="UP001219862"/>
    </source>
</evidence>
<dbReference type="EMBL" id="JAQQXS010000018">
    <property type="protein sequence ID" value="MDC8786981.1"/>
    <property type="molecule type" value="Genomic_DNA"/>
</dbReference>
<feature type="domain" description="Mechanosensitive ion channel MscS C-terminal" evidence="9">
    <location>
        <begin position="328"/>
        <end position="411"/>
    </location>
</feature>
<evidence type="ECO:0000256" key="4">
    <source>
        <dbReference type="ARBA" id="ARBA00022692"/>
    </source>
</evidence>
<comment type="caution">
    <text evidence="10">The sequence shown here is derived from an EMBL/GenBank/DDBJ whole genome shotgun (WGS) entry which is preliminary data.</text>
</comment>
<sequence>MNNNDVFDFGEFQALLLSLLTPTALMGFAVLLACLGVSWLLVRMIYRRVEQHAASVMFGRHVVDGVLFPVLALVLVMIAKRSLPLIGVSPAAFKLAVPVLVFLVVIRLAVRVLGAAFPTSTMVKAIERTVSWLAWGGSILWVTGILPFVLNEFDGITWKMGGGVISLRNVIEGLFNAIIVLVVSLWISSMLEARILGGKAMDLSLRKIGANAVRAVFLLGGLLIALSSAGIDLTALGVLGGALGVGIGFGLQKLASNYVSGFVILAERSLRIGDMVKVDNFEGRISDINTRYTVIRALSGREAILPNEMLITQRVENMSLADPQVLLSTSVGVAYGTDLDALMPQMVAAAMTVPRVLAIPAPSVLLSNFGPDSLELTLNFWISDPHNGQGGPRSEVNLELLRLFNRIGVEIPFPQRVVHQA</sequence>
<feature type="transmembrane region" description="Helical" evidence="7">
    <location>
        <begin position="62"/>
        <end position="79"/>
    </location>
</feature>
<dbReference type="Pfam" id="PF21082">
    <property type="entry name" value="MS_channel_3rd"/>
    <property type="match status" value="1"/>
</dbReference>
<dbReference type="PANTHER" id="PTHR30347">
    <property type="entry name" value="POTASSIUM CHANNEL RELATED"/>
    <property type="match status" value="1"/>
</dbReference>
<dbReference type="SUPFAM" id="SSF82861">
    <property type="entry name" value="Mechanosensitive channel protein MscS (YggB), transmembrane region"/>
    <property type="match status" value="1"/>
</dbReference>
<dbReference type="Pfam" id="PF00924">
    <property type="entry name" value="MS_channel_2nd"/>
    <property type="match status" value="1"/>
</dbReference>
<dbReference type="InterPro" id="IPR011066">
    <property type="entry name" value="MscS_channel_C_sf"/>
</dbReference>
<dbReference type="Gene3D" id="3.30.70.100">
    <property type="match status" value="1"/>
</dbReference>
<keyword evidence="3" id="KW-1003">Cell membrane</keyword>
<keyword evidence="4 7" id="KW-0812">Transmembrane</keyword>
<accession>A0ABT5KYV2</accession>
<feature type="transmembrane region" description="Helical" evidence="7">
    <location>
        <begin position="130"/>
        <end position="150"/>
    </location>
</feature>
<comment type="subcellular location">
    <subcellularLocation>
        <location evidence="1">Cell membrane</location>
        <topology evidence="1">Multi-pass membrane protein</topology>
    </subcellularLocation>
</comment>
<dbReference type="InterPro" id="IPR010920">
    <property type="entry name" value="LSM_dom_sf"/>
</dbReference>
<feature type="domain" description="Mechanosensitive ion channel MscS" evidence="8">
    <location>
        <begin position="254"/>
        <end position="319"/>
    </location>
</feature>
<feature type="transmembrane region" description="Helical" evidence="7">
    <location>
        <begin position="208"/>
        <end position="227"/>
    </location>
</feature>
<dbReference type="InterPro" id="IPR011014">
    <property type="entry name" value="MscS_channel_TM-2"/>
</dbReference>
<dbReference type="InterPro" id="IPR023408">
    <property type="entry name" value="MscS_beta-dom_sf"/>
</dbReference>
<organism evidence="10 11">
    <name type="scientific">Roseateles koreensis</name>
    <dbReference type="NCBI Taxonomy" id="2987526"/>
    <lineage>
        <taxon>Bacteria</taxon>
        <taxon>Pseudomonadati</taxon>
        <taxon>Pseudomonadota</taxon>
        <taxon>Betaproteobacteria</taxon>
        <taxon>Burkholderiales</taxon>
        <taxon>Sphaerotilaceae</taxon>
        <taxon>Roseateles</taxon>
    </lineage>
</organism>
<dbReference type="Gene3D" id="2.30.30.60">
    <property type="match status" value="1"/>
</dbReference>
<evidence type="ECO:0000256" key="5">
    <source>
        <dbReference type="ARBA" id="ARBA00022989"/>
    </source>
</evidence>
<feature type="transmembrane region" description="Helical" evidence="7">
    <location>
        <begin position="91"/>
        <end position="110"/>
    </location>
</feature>
<evidence type="ECO:0000256" key="3">
    <source>
        <dbReference type="ARBA" id="ARBA00022475"/>
    </source>
</evidence>
<proteinExistence type="inferred from homology"/>
<evidence type="ECO:0000256" key="2">
    <source>
        <dbReference type="ARBA" id="ARBA00008017"/>
    </source>
</evidence>
<dbReference type="SUPFAM" id="SSF82689">
    <property type="entry name" value="Mechanosensitive channel protein MscS (YggB), C-terminal domain"/>
    <property type="match status" value="1"/>
</dbReference>
<reference evidence="10 11" key="1">
    <citation type="submission" date="2022-10" db="EMBL/GenBank/DDBJ databases">
        <title>paucibacter sp. hw8 Genome sequencing.</title>
        <authorList>
            <person name="Park S."/>
        </authorList>
    </citation>
    <scope>NUCLEOTIDE SEQUENCE [LARGE SCALE GENOMIC DNA]</scope>
    <source>
        <strain evidence="11">hw8</strain>
    </source>
</reference>